<feature type="signal peptide" evidence="1">
    <location>
        <begin position="1"/>
        <end position="20"/>
    </location>
</feature>
<dbReference type="Proteomes" id="UP001632038">
    <property type="component" value="Unassembled WGS sequence"/>
</dbReference>
<sequence>MLVFTLWVSLWRWISFLGLSDRMPAKRKFECSVFEVGQSSRNSRSRRIPNQGNLVPPDTLLEPSYFDDGDSEYIYEYCTALFWFAERIVRGPLHARPRYTHCCKSSKVRLPLPLEPPDTIRHLFEDSTFMENVRAYNNMFSMTSFGAKVDDTVNDGFGPYVFKVSGQVSHWIGSICPPDNDRPRFLQLYIYDTENEIPNRMRFFDFSDRHPLSAAVVSCISETLKSCNEYARLFKSAKDLCDMSENSDFSVRLYNNVGDRRYEPPASGTLGGIVYADDPGASSYDIVVHRKAGPPHRVSKLHPSYMPLQYPLLFPLAEPGWSPALKLRSDTVGRERNLTINMYYSFQIHDRHNVFSLLLNGGLYDALAKGDNNANVIGKRVFLPSSFTGGPRYMYKHYQDALAICRVHGNPQYLEKVGGAHAPNRPDIIARVFRIKVQQFLRFMRSTKIFG</sequence>
<keyword evidence="4" id="KW-1185">Reference proteome</keyword>
<name>A0ABD3CKI3_9LAMI</name>
<comment type="caution">
    <text evidence="3">The sequence shown here is derived from an EMBL/GenBank/DDBJ whole genome shotgun (WGS) entry which is preliminary data.</text>
</comment>
<dbReference type="Pfam" id="PF14214">
    <property type="entry name" value="Helitron_like_N"/>
    <property type="match status" value="1"/>
</dbReference>
<keyword evidence="1" id="KW-0732">Signal</keyword>
<dbReference type="AlphaFoldDB" id="A0ABD3CKI3"/>
<accession>A0ABD3CKI3</accession>
<evidence type="ECO:0000313" key="4">
    <source>
        <dbReference type="Proteomes" id="UP001632038"/>
    </source>
</evidence>
<gene>
    <name evidence="3" type="ORF">CASFOL_023427</name>
</gene>
<evidence type="ECO:0000256" key="1">
    <source>
        <dbReference type="SAM" id="SignalP"/>
    </source>
</evidence>
<protein>
    <recommendedName>
        <fullName evidence="2">Helitron helicase-like domain-containing protein</fullName>
    </recommendedName>
</protein>
<feature type="chain" id="PRO_5044877259" description="Helitron helicase-like domain-containing protein" evidence="1">
    <location>
        <begin position="21"/>
        <end position="451"/>
    </location>
</feature>
<organism evidence="3 4">
    <name type="scientific">Castilleja foliolosa</name>
    <dbReference type="NCBI Taxonomy" id="1961234"/>
    <lineage>
        <taxon>Eukaryota</taxon>
        <taxon>Viridiplantae</taxon>
        <taxon>Streptophyta</taxon>
        <taxon>Embryophyta</taxon>
        <taxon>Tracheophyta</taxon>
        <taxon>Spermatophyta</taxon>
        <taxon>Magnoliopsida</taxon>
        <taxon>eudicotyledons</taxon>
        <taxon>Gunneridae</taxon>
        <taxon>Pentapetalae</taxon>
        <taxon>asterids</taxon>
        <taxon>lamiids</taxon>
        <taxon>Lamiales</taxon>
        <taxon>Orobanchaceae</taxon>
        <taxon>Pedicularideae</taxon>
        <taxon>Castillejinae</taxon>
        <taxon>Castilleja</taxon>
    </lineage>
</organism>
<dbReference type="PANTHER" id="PTHR45786:SF77">
    <property type="entry name" value="HELITRON HELICASE-LIKE DOMAIN-CONTAINING PROTEIN-RELATED"/>
    <property type="match status" value="1"/>
</dbReference>
<dbReference type="InterPro" id="IPR025476">
    <property type="entry name" value="Helitron_helicase-like"/>
</dbReference>
<feature type="domain" description="Helitron helicase-like" evidence="2">
    <location>
        <begin position="362"/>
        <end position="412"/>
    </location>
</feature>
<evidence type="ECO:0000313" key="3">
    <source>
        <dbReference type="EMBL" id="KAL3630443.1"/>
    </source>
</evidence>
<proteinExistence type="predicted"/>
<evidence type="ECO:0000259" key="2">
    <source>
        <dbReference type="Pfam" id="PF14214"/>
    </source>
</evidence>
<reference evidence="4" key="1">
    <citation type="journal article" date="2024" name="IScience">
        <title>Strigolactones Initiate the Formation of Haustorium-like Structures in Castilleja.</title>
        <authorList>
            <person name="Buerger M."/>
            <person name="Peterson D."/>
            <person name="Chory J."/>
        </authorList>
    </citation>
    <scope>NUCLEOTIDE SEQUENCE [LARGE SCALE GENOMIC DNA]</scope>
</reference>
<dbReference type="PANTHER" id="PTHR45786">
    <property type="entry name" value="DNA BINDING PROTEIN-LIKE"/>
    <property type="match status" value="1"/>
</dbReference>
<dbReference type="EMBL" id="JAVIJP010000032">
    <property type="protein sequence ID" value="KAL3630443.1"/>
    <property type="molecule type" value="Genomic_DNA"/>
</dbReference>